<accession>A0A8J4WTX1</accession>
<evidence type="ECO:0000313" key="12">
    <source>
        <dbReference type="Proteomes" id="UP000748531"/>
    </source>
</evidence>
<sequence length="471" mass="54314">MKPHCFFIPLARVTRGALCLAFCLIVLFSTLWILKDVVFLSMVAHLPHQVGTRYDECTADARSNPNTRCPWPPKRVADLFNQQTGVYNLQLNPIVHKNERLPSATHWELLQFLYNGQNISGSELKQLVNIDSQVRMNGLEENYELYPQMMNVREAVKAIRLGEPVQSAPVNDPQLEVIRSPHYVCTNTNRKNVLDLVVLIKSCSTCFDNRANARRTYMQQKLWRNFRVQFAFVTGIPTEARRDKYDFDGVWIQPYNGKSQTNETTLEATQKLLQESDVHHDLLIGSFNDTYYNLTLKMMLTFRWTAVFCKHQASVYLFVDDDYSLVPSSVIRLIRKIPFTVRPYLNGGTAAPDLIVRHPSDSSSWGDRWSVSANELPWTRYPSYSSGAAYILGSELVIDAAIAMAFTRYYRLDDAYLGFVWNKLHSRVYTIRQMKHTMDNLTDPNEVITAPRIYVDKAMDWDTGVMYMSRL</sequence>
<evidence type="ECO:0000256" key="6">
    <source>
        <dbReference type="ARBA" id="ARBA00022968"/>
    </source>
</evidence>
<organism evidence="11 12">
    <name type="scientific">Paragonimus heterotremus</name>
    <dbReference type="NCBI Taxonomy" id="100268"/>
    <lineage>
        <taxon>Eukaryota</taxon>
        <taxon>Metazoa</taxon>
        <taxon>Spiralia</taxon>
        <taxon>Lophotrochozoa</taxon>
        <taxon>Platyhelminthes</taxon>
        <taxon>Trematoda</taxon>
        <taxon>Digenea</taxon>
        <taxon>Plagiorchiida</taxon>
        <taxon>Troglotremata</taxon>
        <taxon>Troglotrematidae</taxon>
        <taxon>Paragonimus</taxon>
    </lineage>
</organism>
<evidence type="ECO:0000256" key="4">
    <source>
        <dbReference type="ARBA" id="ARBA00022679"/>
    </source>
</evidence>
<feature type="transmembrane region" description="Helical" evidence="10">
    <location>
        <begin position="12"/>
        <end position="34"/>
    </location>
</feature>
<keyword evidence="7 10" id="KW-1133">Transmembrane helix</keyword>
<dbReference type="Proteomes" id="UP000748531">
    <property type="component" value="Unassembled WGS sequence"/>
</dbReference>
<evidence type="ECO:0000256" key="7">
    <source>
        <dbReference type="ARBA" id="ARBA00022989"/>
    </source>
</evidence>
<keyword evidence="6 10" id="KW-0735">Signal-anchor</keyword>
<evidence type="ECO:0000256" key="5">
    <source>
        <dbReference type="ARBA" id="ARBA00022692"/>
    </source>
</evidence>
<keyword evidence="4" id="KW-0808">Transferase</keyword>
<dbReference type="Gene3D" id="3.90.550.50">
    <property type="match status" value="1"/>
</dbReference>
<proteinExistence type="inferred from homology"/>
<dbReference type="GO" id="GO:0008194">
    <property type="term" value="F:UDP-glycosyltransferase activity"/>
    <property type="evidence" value="ECO:0007669"/>
    <property type="project" value="TreeGrafter"/>
</dbReference>
<reference evidence="11" key="1">
    <citation type="submission" date="2019-05" db="EMBL/GenBank/DDBJ databases">
        <title>Annotation for the trematode Paragonimus heterotremus.</title>
        <authorList>
            <person name="Choi Y.-J."/>
        </authorList>
    </citation>
    <scope>NUCLEOTIDE SEQUENCE</scope>
    <source>
        <strain evidence="11">LC</strain>
    </source>
</reference>
<dbReference type="AlphaFoldDB" id="A0A8J4WTX1"/>
<evidence type="ECO:0000256" key="10">
    <source>
        <dbReference type="RuleBase" id="RU363063"/>
    </source>
</evidence>
<comment type="caution">
    <text evidence="11">The sequence shown here is derived from an EMBL/GenBank/DDBJ whole genome shotgun (WGS) entry which is preliminary data.</text>
</comment>
<name>A0A8J4WTX1_9TREM</name>
<dbReference type="GO" id="GO:0016758">
    <property type="term" value="F:hexosyltransferase activity"/>
    <property type="evidence" value="ECO:0007669"/>
    <property type="project" value="InterPro"/>
</dbReference>
<dbReference type="PANTHER" id="PTHR11214">
    <property type="entry name" value="BETA-1,3-N-ACETYLGLUCOSAMINYLTRANSFERASE"/>
    <property type="match status" value="1"/>
</dbReference>
<dbReference type="GO" id="GO:0000139">
    <property type="term" value="C:Golgi membrane"/>
    <property type="evidence" value="ECO:0007669"/>
    <property type="project" value="UniProtKB-SubCell"/>
</dbReference>
<keyword evidence="3 10" id="KW-0328">Glycosyltransferase</keyword>
<dbReference type="EMBL" id="LUCH01000841">
    <property type="protein sequence ID" value="KAF5404200.1"/>
    <property type="molecule type" value="Genomic_DNA"/>
</dbReference>
<dbReference type="Pfam" id="PF01762">
    <property type="entry name" value="Galactosyl_T"/>
    <property type="match status" value="1"/>
</dbReference>
<dbReference type="InterPro" id="IPR002659">
    <property type="entry name" value="Glyco_trans_31"/>
</dbReference>
<evidence type="ECO:0000256" key="2">
    <source>
        <dbReference type="ARBA" id="ARBA00008661"/>
    </source>
</evidence>
<comment type="subcellular location">
    <subcellularLocation>
        <location evidence="1 10">Golgi apparatus membrane</location>
        <topology evidence="1 10">Single-pass type II membrane protein</topology>
    </subcellularLocation>
</comment>
<dbReference type="PANTHER" id="PTHR11214:SF349">
    <property type="entry name" value="BETA-1,3-GALACTOSYLTRANSFERASE BRN"/>
    <property type="match status" value="1"/>
</dbReference>
<protein>
    <recommendedName>
        <fullName evidence="10">Hexosyltransferase</fullName>
        <ecNumber evidence="10">2.4.1.-</ecNumber>
    </recommendedName>
</protein>
<evidence type="ECO:0000313" key="11">
    <source>
        <dbReference type="EMBL" id="KAF5404200.1"/>
    </source>
</evidence>
<gene>
    <name evidence="11" type="ORF">PHET_02218</name>
</gene>
<evidence type="ECO:0000256" key="8">
    <source>
        <dbReference type="ARBA" id="ARBA00023034"/>
    </source>
</evidence>
<keyword evidence="12" id="KW-1185">Reference proteome</keyword>
<dbReference type="OrthoDB" id="2139606at2759"/>
<keyword evidence="5 10" id="KW-0812">Transmembrane</keyword>
<dbReference type="GO" id="GO:0006493">
    <property type="term" value="P:protein O-linked glycosylation"/>
    <property type="evidence" value="ECO:0007669"/>
    <property type="project" value="TreeGrafter"/>
</dbReference>
<comment type="similarity">
    <text evidence="2 10">Belongs to the glycosyltransferase 31 family.</text>
</comment>
<evidence type="ECO:0000256" key="3">
    <source>
        <dbReference type="ARBA" id="ARBA00022676"/>
    </source>
</evidence>
<keyword evidence="8 10" id="KW-0333">Golgi apparatus</keyword>
<evidence type="ECO:0000256" key="9">
    <source>
        <dbReference type="ARBA" id="ARBA00023136"/>
    </source>
</evidence>
<keyword evidence="9 10" id="KW-0472">Membrane</keyword>
<dbReference type="EC" id="2.4.1.-" evidence="10"/>
<evidence type="ECO:0000256" key="1">
    <source>
        <dbReference type="ARBA" id="ARBA00004323"/>
    </source>
</evidence>